<reference evidence="1 2" key="1">
    <citation type="journal article" date="2016" name="Nat. Commun.">
        <title>Thousands of microbial genomes shed light on interconnected biogeochemical processes in an aquifer system.</title>
        <authorList>
            <person name="Anantharaman K."/>
            <person name="Brown C.T."/>
            <person name="Hug L.A."/>
            <person name="Sharon I."/>
            <person name="Castelle C.J."/>
            <person name="Probst A.J."/>
            <person name="Thomas B.C."/>
            <person name="Singh A."/>
            <person name="Wilkins M.J."/>
            <person name="Karaoz U."/>
            <person name="Brodie E.L."/>
            <person name="Williams K.H."/>
            <person name="Hubbard S.S."/>
            <person name="Banfield J.F."/>
        </authorList>
    </citation>
    <scope>NUCLEOTIDE SEQUENCE [LARGE SCALE GENOMIC DNA]</scope>
</reference>
<protein>
    <submittedName>
        <fullName evidence="1">Uncharacterized protein</fullName>
    </submittedName>
</protein>
<proteinExistence type="predicted"/>
<dbReference type="Proteomes" id="UP000177996">
    <property type="component" value="Unassembled WGS sequence"/>
</dbReference>
<organism evidence="1 2">
    <name type="scientific">Candidatus Lloydbacteria bacterium RIFCSPHIGHO2_02_FULL_50_13</name>
    <dbReference type="NCBI Taxonomy" id="1798661"/>
    <lineage>
        <taxon>Bacteria</taxon>
        <taxon>Candidatus Lloydiibacteriota</taxon>
    </lineage>
</organism>
<accession>A0A1G2D8Y0</accession>
<sequence length="96" mass="11024">MTPQKDGNFYMANLGAEMKRALRFFEKGMHAEYRGARDRVERIVEQFLATEPSPGGKEEALLLRDLVRHMHEGRQAISQSMLSQYFAPFAYRALAS</sequence>
<dbReference type="AlphaFoldDB" id="A0A1G2D8Y0"/>
<comment type="caution">
    <text evidence="1">The sequence shown here is derived from an EMBL/GenBank/DDBJ whole genome shotgun (WGS) entry which is preliminary data.</text>
</comment>
<evidence type="ECO:0000313" key="1">
    <source>
        <dbReference type="EMBL" id="OGZ10069.1"/>
    </source>
</evidence>
<name>A0A1G2D8Y0_9BACT</name>
<dbReference type="STRING" id="1798661.A3D65_00255"/>
<evidence type="ECO:0000313" key="2">
    <source>
        <dbReference type="Proteomes" id="UP000177996"/>
    </source>
</evidence>
<dbReference type="EMBL" id="MHLL01000013">
    <property type="protein sequence ID" value="OGZ10069.1"/>
    <property type="molecule type" value="Genomic_DNA"/>
</dbReference>
<gene>
    <name evidence="1" type="ORF">A3D65_00255</name>
</gene>